<sequence length="170" mass="19660">MGKKSNMGKKGENDIQHPTSNIQQDEYLQGWKRALADYENLKRDLDKIKEENRNHIRIDLAQQLLPIMDNFEQAVNHVPDLSAVDRSVRKNIETWLQGVTFIKQQFETTMSELGIEKIEVKGEFDPNLHEIAEEGEELKELSAGWKIGERVLRPAKIIINKEGIDKRGNR</sequence>
<evidence type="ECO:0000256" key="5">
    <source>
        <dbReference type="SAM" id="Coils"/>
    </source>
</evidence>
<dbReference type="GO" id="GO:0005737">
    <property type="term" value="C:cytoplasm"/>
    <property type="evidence" value="ECO:0007669"/>
    <property type="project" value="UniProtKB-SubCell"/>
</dbReference>
<feature type="region of interest" description="Disordered" evidence="6">
    <location>
        <begin position="1"/>
        <end position="23"/>
    </location>
</feature>
<feature type="coiled-coil region" evidence="5">
    <location>
        <begin position="31"/>
        <end position="58"/>
    </location>
</feature>
<keyword evidence="3" id="KW-0346">Stress response</keyword>
<protein>
    <recommendedName>
        <fullName evidence="3">Protein GrpE</fullName>
    </recommendedName>
    <alternativeName>
        <fullName evidence="3">HSP-70 cofactor</fullName>
    </alternativeName>
</protein>
<dbReference type="GO" id="GO:0042803">
    <property type="term" value="F:protein homodimerization activity"/>
    <property type="evidence" value="ECO:0007669"/>
    <property type="project" value="InterPro"/>
</dbReference>
<dbReference type="PANTHER" id="PTHR21237:SF23">
    <property type="entry name" value="GRPE PROTEIN HOMOLOG, MITOCHONDRIAL"/>
    <property type="match status" value="1"/>
</dbReference>
<dbReference type="HAMAP" id="MF_01151">
    <property type="entry name" value="GrpE"/>
    <property type="match status" value="1"/>
</dbReference>
<reference evidence="8" key="1">
    <citation type="submission" date="2017-09" db="EMBL/GenBank/DDBJ databases">
        <title>Depth-based differentiation of microbial function through sediment-hosted aquifers and enrichment of novel symbionts in the deep terrestrial subsurface.</title>
        <authorList>
            <person name="Probst A.J."/>
            <person name="Ladd B."/>
            <person name="Jarett J.K."/>
            <person name="Geller-Mcgrath D.E."/>
            <person name="Sieber C.M.K."/>
            <person name="Emerson J.B."/>
            <person name="Anantharaman K."/>
            <person name="Thomas B.C."/>
            <person name="Malmstrom R."/>
            <person name="Stieglmeier M."/>
            <person name="Klingl A."/>
            <person name="Woyke T."/>
            <person name="Ryan C.M."/>
            <person name="Banfield J.F."/>
        </authorList>
    </citation>
    <scope>NUCLEOTIDE SEQUENCE [LARGE SCALE GENOMIC DNA]</scope>
</reference>
<dbReference type="Pfam" id="PF01025">
    <property type="entry name" value="GrpE"/>
    <property type="match status" value="1"/>
</dbReference>
<accession>A0A2M8ENE7</accession>
<evidence type="ECO:0000256" key="6">
    <source>
        <dbReference type="SAM" id="MobiDB-lite"/>
    </source>
</evidence>
<gene>
    <name evidence="3 7" type="primary">grpE</name>
    <name evidence="7" type="ORF">CO057_03800</name>
</gene>
<evidence type="ECO:0000256" key="3">
    <source>
        <dbReference type="HAMAP-Rule" id="MF_01151"/>
    </source>
</evidence>
<dbReference type="Gene3D" id="2.30.22.10">
    <property type="entry name" value="Head domain of nucleotide exchange factor GrpE"/>
    <property type="match status" value="1"/>
</dbReference>
<dbReference type="GO" id="GO:0006457">
    <property type="term" value="P:protein folding"/>
    <property type="evidence" value="ECO:0007669"/>
    <property type="project" value="InterPro"/>
</dbReference>
<dbReference type="InterPro" id="IPR009012">
    <property type="entry name" value="GrpE_head"/>
</dbReference>
<comment type="similarity">
    <text evidence="1 3 4">Belongs to the GrpE family.</text>
</comment>
<dbReference type="Proteomes" id="UP000230251">
    <property type="component" value="Unassembled WGS sequence"/>
</dbReference>
<dbReference type="SUPFAM" id="SSF58014">
    <property type="entry name" value="Coiled-coil domain of nucleotide exchange factor GrpE"/>
    <property type="match status" value="1"/>
</dbReference>
<evidence type="ECO:0000256" key="2">
    <source>
        <dbReference type="ARBA" id="ARBA00023186"/>
    </source>
</evidence>
<keyword evidence="5" id="KW-0175">Coiled coil</keyword>
<evidence type="ECO:0000313" key="8">
    <source>
        <dbReference type="Proteomes" id="UP000230251"/>
    </source>
</evidence>
<evidence type="ECO:0000256" key="4">
    <source>
        <dbReference type="RuleBase" id="RU004478"/>
    </source>
</evidence>
<dbReference type="InterPro" id="IPR000740">
    <property type="entry name" value="GrpE"/>
</dbReference>
<comment type="subunit">
    <text evidence="3">Homodimer.</text>
</comment>
<keyword evidence="3" id="KW-0963">Cytoplasm</keyword>
<dbReference type="InterPro" id="IPR013805">
    <property type="entry name" value="GrpE_CC"/>
</dbReference>
<dbReference type="AlphaFoldDB" id="A0A2M8ENE7"/>
<keyword evidence="2 3" id="KW-0143">Chaperone</keyword>
<dbReference type="CDD" id="cd00446">
    <property type="entry name" value="GrpE"/>
    <property type="match status" value="1"/>
</dbReference>
<dbReference type="GO" id="GO:0051082">
    <property type="term" value="F:unfolded protein binding"/>
    <property type="evidence" value="ECO:0007669"/>
    <property type="project" value="TreeGrafter"/>
</dbReference>
<dbReference type="PRINTS" id="PR00773">
    <property type="entry name" value="GRPEPROTEIN"/>
</dbReference>
<comment type="subcellular location">
    <subcellularLocation>
        <location evidence="3">Cytoplasm</location>
    </subcellularLocation>
</comment>
<proteinExistence type="inferred from homology"/>
<comment type="caution">
    <text evidence="7">The sequence shown here is derived from an EMBL/GenBank/DDBJ whole genome shotgun (WGS) entry which is preliminary data.</text>
</comment>
<dbReference type="Gene3D" id="3.90.20.20">
    <property type="match status" value="1"/>
</dbReference>
<dbReference type="SUPFAM" id="SSF51064">
    <property type="entry name" value="Head domain of nucleotide exchange factor GrpE"/>
    <property type="match status" value="1"/>
</dbReference>
<evidence type="ECO:0000313" key="7">
    <source>
        <dbReference type="EMBL" id="PJC24260.1"/>
    </source>
</evidence>
<organism evidence="7 8">
    <name type="scientific">Candidatus Uhrbacteria bacterium CG_4_9_14_0_2_um_filter_41_50</name>
    <dbReference type="NCBI Taxonomy" id="1975031"/>
    <lineage>
        <taxon>Bacteria</taxon>
        <taxon>Candidatus Uhriibacteriota</taxon>
    </lineage>
</organism>
<comment type="function">
    <text evidence="3">Participates actively in the response to hyperosmotic and heat shock by preventing the aggregation of stress-denatured proteins, in association with DnaK and GrpE. It is the nucleotide exchange factor for DnaK and may function as a thermosensor. Unfolded proteins bind initially to DnaJ; upon interaction with the DnaJ-bound protein, DnaK hydrolyzes its bound ATP, resulting in the formation of a stable complex. GrpE releases ADP from DnaK; ATP binding to DnaK triggers the release of the substrate protein, thus completing the reaction cycle. Several rounds of ATP-dependent interactions between DnaJ, DnaK and GrpE are required for fully efficient folding.</text>
</comment>
<dbReference type="PANTHER" id="PTHR21237">
    <property type="entry name" value="GRPE PROTEIN"/>
    <property type="match status" value="1"/>
</dbReference>
<name>A0A2M8ENE7_9BACT</name>
<dbReference type="GO" id="GO:0000774">
    <property type="term" value="F:adenyl-nucleotide exchange factor activity"/>
    <property type="evidence" value="ECO:0007669"/>
    <property type="project" value="InterPro"/>
</dbReference>
<evidence type="ECO:0000256" key="1">
    <source>
        <dbReference type="ARBA" id="ARBA00009054"/>
    </source>
</evidence>
<dbReference type="GO" id="GO:0051087">
    <property type="term" value="F:protein-folding chaperone binding"/>
    <property type="evidence" value="ECO:0007669"/>
    <property type="project" value="InterPro"/>
</dbReference>
<dbReference type="EMBL" id="PFSI01000054">
    <property type="protein sequence ID" value="PJC24260.1"/>
    <property type="molecule type" value="Genomic_DNA"/>
</dbReference>